<proteinExistence type="predicted"/>
<dbReference type="AlphaFoldDB" id="A0A4C2A0N5"/>
<keyword evidence="2" id="KW-1185">Reference proteome</keyword>
<gene>
    <name evidence="1" type="ORF">EVAR_100715_1</name>
</gene>
<protein>
    <submittedName>
        <fullName evidence="1">Uncharacterized protein</fullName>
    </submittedName>
</protein>
<dbReference type="EMBL" id="BGZK01002282">
    <property type="protein sequence ID" value="GBP92535.1"/>
    <property type="molecule type" value="Genomic_DNA"/>
</dbReference>
<accession>A0A4C2A0N5</accession>
<evidence type="ECO:0000313" key="2">
    <source>
        <dbReference type="Proteomes" id="UP000299102"/>
    </source>
</evidence>
<name>A0A4C2A0N5_EUMVA</name>
<reference evidence="1 2" key="1">
    <citation type="journal article" date="2019" name="Commun. Biol.">
        <title>The bagworm genome reveals a unique fibroin gene that provides high tensile strength.</title>
        <authorList>
            <person name="Kono N."/>
            <person name="Nakamura H."/>
            <person name="Ohtoshi R."/>
            <person name="Tomita M."/>
            <person name="Numata K."/>
            <person name="Arakawa K."/>
        </authorList>
    </citation>
    <scope>NUCLEOTIDE SEQUENCE [LARGE SCALE GENOMIC DNA]</scope>
</reference>
<sequence length="67" mass="7332">MLLLAPDFVGASTTTSFKSPQFVLNQRGLKGGLMEYKYGVRSKVAAVNRGRDDAPPSPAPHFLRRIV</sequence>
<dbReference type="Proteomes" id="UP000299102">
    <property type="component" value="Unassembled WGS sequence"/>
</dbReference>
<evidence type="ECO:0000313" key="1">
    <source>
        <dbReference type="EMBL" id="GBP92535.1"/>
    </source>
</evidence>
<comment type="caution">
    <text evidence="1">The sequence shown here is derived from an EMBL/GenBank/DDBJ whole genome shotgun (WGS) entry which is preliminary data.</text>
</comment>
<organism evidence="1 2">
    <name type="scientific">Eumeta variegata</name>
    <name type="common">Bagworm moth</name>
    <name type="synonym">Eumeta japonica</name>
    <dbReference type="NCBI Taxonomy" id="151549"/>
    <lineage>
        <taxon>Eukaryota</taxon>
        <taxon>Metazoa</taxon>
        <taxon>Ecdysozoa</taxon>
        <taxon>Arthropoda</taxon>
        <taxon>Hexapoda</taxon>
        <taxon>Insecta</taxon>
        <taxon>Pterygota</taxon>
        <taxon>Neoptera</taxon>
        <taxon>Endopterygota</taxon>
        <taxon>Lepidoptera</taxon>
        <taxon>Glossata</taxon>
        <taxon>Ditrysia</taxon>
        <taxon>Tineoidea</taxon>
        <taxon>Psychidae</taxon>
        <taxon>Oiketicinae</taxon>
        <taxon>Eumeta</taxon>
    </lineage>
</organism>